<dbReference type="Pfam" id="PF01266">
    <property type="entry name" value="DAO"/>
    <property type="match status" value="1"/>
</dbReference>
<dbReference type="SUPFAM" id="SSF51905">
    <property type="entry name" value="FAD/NAD(P)-binding domain"/>
    <property type="match status" value="1"/>
</dbReference>
<name>A0A1I3GRS9_9RHOB</name>
<reference evidence="3 4" key="1">
    <citation type="submission" date="2016-10" db="EMBL/GenBank/DDBJ databases">
        <authorList>
            <person name="de Groot N.N."/>
        </authorList>
    </citation>
    <scope>NUCLEOTIDE SEQUENCE [LARGE SCALE GENOMIC DNA]</scope>
    <source>
        <strain evidence="3 4">CGMCC 1.11030</strain>
    </source>
</reference>
<dbReference type="PANTHER" id="PTHR13847:SF289">
    <property type="entry name" value="GLYCINE OXIDASE"/>
    <property type="match status" value="1"/>
</dbReference>
<proteinExistence type="predicted"/>
<protein>
    <submittedName>
        <fullName evidence="3">D-amino-acid dehydrogenase</fullName>
    </submittedName>
</protein>
<dbReference type="EMBL" id="FOQH01000005">
    <property type="protein sequence ID" value="SFI26096.1"/>
    <property type="molecule type" value="Genomic_DNA"/>
</dbReference>
<gene>
    <name evidence="3" type="ORF">SAMN05216258_105305</name>
</gene>
<organism evidence="3 4">
    <name type="scientific">Albimonas pacifica</name>
    <dbReference type="NCBI Taxonomy" id="1114924"/>
    <lineage>
        <taxon>Bacteria</taxon>
        <taxon>Pseudomonadati</taxon>
        <taxon>Pseudomonadota</taxon>
        <taxon>Alphaproteobacteria</taxon>
        <taxon>Rhodobacterales</taxon>
        <taxon>Paracoccaceae</taxon>
        <taxon>Albimonas</taxon>
    </lineage>
</organism>
<dbReference type="AlphaFoldDB" id="A0A1I3GRS9"/>
<feature type="domain" description="FAD dependent oxidoreductase" evidence="2">
    <location>
        <begin position="14"/>
        <end position="401"/>
    </location>
</feature>
<evidence type="ECO:0000259" key="2">
    <source>
        <dbReference type="Pfam" id="PF01266"/>
    </source>
</evidence>
<keyword evidence="4" id="KW-1185">Reference proteome</keyword>
<evidence type="ECO:0000313" key="3">
    <source>
        <dbReference type="EMBL" id="SFI26096.1"/>
    </source>
</evidence>
<evidence type="ECO:0000313" key="4">
    <source>
        <dbReference type="Proteomes" id="UP000199377"/>
    </source>
</evidence>
<dbReference type="InterPro" id="IPR036188">
    <property type="entry name" value="FAD/NAD-bd_sf"/>
</dbReference>
<dbReference type="STRING" id="1114924.SAMN05216258_105305"/>
<dbReference type="InterPro" id="IPR006076">
    <property type="entry name" value="FAD-dep_OxRdtase"/>
</dbReference>
<dbReference type="GO" id="GO:0016491">
    <property type="term" value="F:oxidoreductase activity"/>
    <property type="evidence" value="ECO:0007669"/>
    <property type="project" value="UniProtKB-KW"/>
</dbReference>
<dbReference type="Proteomes" id="UP000199377">
    <property type="component" value="Unassembled WGS sequence"/>
</dbReference>
<sequence length="421" mass="44282">MQGEDAAGSAGRRAIVVGAGITGVAAAIRLRRMGWQVTLVDRAPPGDRGAASFGNGGILARCSIVPVPVPGLLAKAPRMLFDPGEPLYLRWSYVPRMIPFLARYLSYGREGQVRRIAAALAGLTGDSVDEHRALAAGTGAERFIETGDYGHLFRSRAAYEKDGLANAIRAEHGFVPYEVDRAGLLERDPALGEAWTFGAIYPDHGWIVNPGAYVAALAEHFAREGGVVRRAEVEALDGTGRVTLAGGAAMRADRVVLAAGAWSARLAAGLGLRLPMESERGYHLALKNPASRPAHPWMVGEVKAVTTPMDFGIRMAGIVEFGGLEAGPSAAPPKLLRAAAARIWPGLEWEAEEEWMGHRPVLADSLPAIGPIPGAPAVVAAFGGQHVGLTAGPRIGRLAAEIAAGQALNEDLSACDPGRFR</sequence>
<dbReference type="PANTHER" id="PTHR13847">
    <property type="entry name" value="SARCOSINE DEHYDROGENASE-RELATED"/>
    <property type="match status" value="1"/>
</dbReference>
<accession>A0A1I3GRS9</accession>
<dbReference type="SUPFAM" id="SSF54373">
    <property type="entry name" value="FAD-linked reductases, C-terminal domain"/>
    <property type="match status" value="1"/>
</dbReference>
<dbReference type="Gene3D" id="3.50.50.60">
    <property type="entry name" value="FAD/NAD(P)-binding domain"/>
    <property type="match status" value="2"/>
</dbReference>
<evidence type="ECO:0000256" key="1">
    <source>
        <dbReference type="ARBA" id="ARBA00023002"/>
    </source>
</evidence>
<dbReference type="GO" id="GO:0005737">
    <property type="term" value="C:cytoplasm"/>
    <property type="evidence" value="ECO:0007669"/>
    <property type="project" value="TreeGrafter"/>
</dbReference>
<dbReference type="Gene3D" id="3.30.9.10">
    <property type="entry name" value="D-Amino Acid Oxidase, subunit A, domain 2"/>
    <property type="match status" value="1"/>
</dbReference>
<keyword evidence="1" id="KW-0560">Oxidoreductase</keyword>
<dbReference type="OrthoDB" id="9805337at2"/>
<dbReference type="RefSeq" id="WP_092860126.1">
    <property type="nucleotide sequence ID" value="NZ_FOQH01000005.1"/>
</dbReference>